<evidence type="ECO:0000259" key="1">
    <source>
        <dbReference type="Pfam" id="PF00004"/>
    </source>
</evidence>
<dbReference type="Pfam" id="PF00004">
    <property type="entry name" value="AAA"/>
    <property type="match status" value="1"/>
</dbReference>
<dbReference type="Proteomes" id="UP000033054">
    <property type="component" value="Chromosome"/>
</dbReference>
<dbReference type="InterPro" id="IPR003959">
    <property type="entry name" value="ATPase_AAA_core"/>
</dbReference>
<dbReference type="PANTHER" id="PTHR23070">
    <property type="entry name" value="BCS1 AAA-TYPE ATPASE"/>
    <property type="match status" value="1"/>
</dbReference>
<gene>
    <name evidence="2" type="ORF">SD10_19700</name>
</gene>
<accession>A0A0E3ZX70</accession>
<reference evidence="2 3" key="1">
    <citation type="journal article" date="2014" name="Curr. Microbiol.">
        <title>Spirosoma radiotolerans sp. nov., a gamma-radiation-resistant bacterium isolated from gamma ray-irradiated soil.</title>
        <authorList>
            <person name="Lee J.J."/>
            <person name="Srinivasan S."/>
            <person name="Lim S."/>
            <person name="Joe M."/>
            <person name="Im S."/>
            <person name="Bae S.I."/>
            <person name="Park K.R."/>
            <person name="Han J.H."/>
            <person name="Park S.H."/>
            <person name="Joo B.M."/>
            <person name="Park S.J."/>
            <person name="Kim M.K."/>
        </authorList>
    </citation>
    <scope>NUCLEOTIDE SEQUENCE [LARGE SCALE GENOMIC DNA]</scope>
    <source>
        <strain evidence="2 3">DG5A</strain>
    </source>
</reference>
<dbReference type="STRING" id="1379870.SD10_19700"/>
<dbReference type="Gene3D" id="3.40.50.300">
    <property type="entry name" value="P-loop containing nucleotide triphosphate hydrolases"/>
    <property type="match status" value="1"/>
</dbReference>
<organism evidence="2 3">
    <name type="scientific">Spirosoma radiotolerans</name>
    <dbReference type="NCBI Taxonomy" id="1379870"/>
    <lineage>
        <taxon>Bacteria</taxon>
        <taxon>Pseudomonadati</taxon>
        <taxon>Bacteroidota</taxon>
        <taxon>Cytophagia</taxon>
        <taxon>Cytophagales</taxon>
        <taxon>Cytophagaceae</taxon>
        <taxon>Spirosoma</taxon>
    </lineage>
</organism>
<dbReference type="PATRIC" id="fig|1379870.5.peg.4247"/>
<proteinExistence type="predicted"/>
<dbReference type="EMBL" id="CP010429">
    <property type="protein sequence ID" value="AKD56794.1"/>
    <property type="molecule type" value="Genomic_DNA"/>
</dbReference>
<dbReference type="KEGG" id="srd:SD10_19700"/>
<sequence>MKSYNEVSRADMLRYLSANSRMPNQTTIQNLYIPSDLDREFPLAPHYVQTFGSYPNYLHFNDDFKPSAQQLLDSRGFTLVNSSTRVNDEGWHVIERIYQHEDGMILKAEYVGDRFFRLYGYYRDEASAKVLMDGLQEHKYVHEDNQTHIYLIQSGLGGLHTERVEILPPKIDLDLHYNDDFPAVHERLVSLLAQPKSKGLILLHGEPGTGKTTYIKHLSSLVKKDMLILPPYMTNYLTSPEIIPFLLENKESVLIIEDAERILQSREAGGDTNSVSNILNLTDGLLADCMHIQVIATFNASKHLLDKALLRKGRLMVDYAFGKLMPAKANSLLAQLGVEYRTDQPMTLADIFNLDEQTVSGERQETKKVGF</sequence>
<evidence type="ECO:0000313" key="3">
    <source>
        <dbReference type="Proteomes" id="UP000033054"/>
    </source>
</evidence>
<dbReference type="AlphaFoldDB" id="A0A0E3ZX70"/>
<name>A0A0E3ZX70_9BACT</name>
<dbReference type="InterPro" id="IPR027417">
    <property type="entry name" value="P-loop_NTPase"/>
</dbReference>
<dbReference type="InterPro" id="IPR050747">
    <property type="entry name" value="Mitochondrial_chaperone_BCS1"/>
</dbReference>
<dbReference type="HOGENOM" id="CLU_061748_0_0_10"/>
<dbReference type="GO" id="GO:0005524">
    <property type="term" value="F:ATP binding"/>
    <property type="evidence" value="ECO:0007669"/>
    <property type="project" value="InterPro"/>
</dbReference>
<evidence type="ECO:0000313" key="2">
    <source>
        <dbReference type="EMBL" id="AKD56794.1"/>
    </source>
</evidence>
<protein>
    <recommendedName>
        <fullName evidence="1">ATPase AAA-type core domain-containing protein</fullName>
    </recommendedName>
</protein>
<keyword evidence="3" id="KW-1185">Reference proteome</keyword>
<feature type="domain" description="ATPase AAA-type core" evidence="1">
    <location>
        <begin position="201"/>
        <end position="321"/>
    </location>
</feature>
<dbReference type="SUPFAM" id="SSF52540">
    <property type="entry name" value="P-loop containing nucleoside triphosphate hydrolases"/>
    <property type="match status" value="1"/>
</dbReference>
<dbReference type="GO" id="GO:0016887">
    <property type="term" value="F:ATP hydrolysis activity"/>
    <property type="evidence" value="ECO:0007669"/>
    <property type="project" value="InterPro"/>
</dbReference>